<comment type="caution">
    <text evidence="1">The sequence shown here is derived from an EMBL/GenBank/DDBJ whole genome shotgun (WGS) entry which is preliminary data.</text>
</comment>
<dbReference type="Proteomes" id="UP001431221">
    <property type="component" value="Unassembled WGS sequence"/>
</dbReference>
<dbReference type="RefSeq" id="WP_248155904.1">
    <property type="nucleotide sequence ID" value="NZ_JALNMJ010000011.1"/>
</dbReference>
<protein>
    <submittedName>
        <fullName evidence="1">Uncharacterized protein</fullName>
    </submittedName>
</protein>
<evidence type="ECO:0000313" key="2">
    <source>
        <dbReference type="Proteomes" id="UP001431221"/>
    </source>
</evidence>
<organism evidence="1 2">
    <name type="scientific">Roseibium sediminicola</name>
    <dbReference type="NCBI Taxonomy" id="2933272"/>
    <lineage>
        <taxon>Bacteria</taxon>
        <taxon>Pseudomonadati</taxon>
        <taxon>Pseudomonadota</taxon>
        <taxon>Alphaproteobacteria</taxon>
        <taxon>Hyphomicrobiales</taxon>
        <taxon>Stappiaceae</taxon>
        <taxon>Roseibium</taxon>
    </lineage>
</organism>
<evidence type="ECO:0000313" key="1">
    <source>
        <dbReference type="EMBL" id="MCK7613736.1"/>
    </source>
</evidence>
<name>A0ABT0GWR4_9HYPH</name>
<keyword evidence="2" id="KW-1185">Reference proteome</keyword>
<gene>
    <name evidence="1" type="ORF">M0H32_16330</name>
</gene>
<accession>A0ABT0GWR4</accession>
<reference evidence="1" key="1">
    <citation type="submission" date="2022-04" db="EMBL/GenBank/DDBJ databases">
        <title>Roseibium sp. CAU 1639 isolated from mud.</title>
        <authorList>
            <person name="Kim W."/>
        </authorList>
    </citation>
    <scope>NUCLEOTIDE SEQUENCE</scope>
    <source>
        <strain evidence="1">CAU 1639</strain>
    </source>
</reference>
<proteinExistence type="predicted"/>
<dbReference type="EMBL" id="JALNMJ010000011">
    <property type="protein sequence ID" value="MCK7613736.1"/>
    <property type="molecule type" value="Genomic_DNA"/>
</dbReference>
<sequence length="96" mass="10112">MQHQMAAAAEAASSEAGMPCQKMAGHVMADQADDTQDRDQANIDRCCGGALCAGYTLGSLEAGVTFFMRSLSFGQALPDALHVADAVLPKRPPRFL</sequence>